<evidence type="ECO:0000256" key="7">
    <source>
        <dbReference type="ARBA" id="ARBA00023125"/>
    </source>
</evidence>
<evidence type="ECO:0000256" key="6">
    <source>
        <dbReference type="ARBA" id="ARBA00022833"/>
    </source>
</evidence>
<keyword evidence="6" id="KW-0862">Zinc</keyword>
<gene>
    <name evidence="12" type="ORF">CANARDRAFT_9603</name>
</gene>
<feature type="region of interest" description="Disordered" evidence="10">
    <location>
        <begin position="345"/>
        <end position="385"/>
    </location>
</feature>
<evidence type="ECO:0000256" key="1">
    <source>
        <dbReference type="ARBA" id="ARBA00004123"/>
    </source>
</evidence>
<evidence type="ECO:0000256" key="8">
    <source>
        <dbReference type="ARBA" id="ARBA00023242"/>
    </source>
</evidence>
<dbReference type="InterPro" id="IPR013087">
    <property type="entry name" value="Znf_C2H2_type"/>
</dbReference>
<dbReference type="GO" id="GO:0005634">
    <property type="term" value="C:nucleus"/>
    <property type="evidence" value="ECO:0007669"/>
    <property type="project" value="UniProtKB-SubCell"/>
</dbReference>
<dbReference type="InterPro" id="IPR043359">
    <property type="entry name" value="GLI-like"/>
</dbReference>
<keyword evidence="8" id="KW-0539">Nucleus</keyword>
<evidence type="ECO:0000313" key="12">
    <source>
        <dbReference type="EMBL" id="ODV83365.1"/>
    </source>
</evidence>
<dbReference type="OrthoDB" id="3214149at2759"/>
<dbReference type="GO" id="GO:0008270">
    <property type="term" value="F:zinc ion binding"/>
    <property type="evidence" value="ECO:0007669"/>
    <property type="project" value="UniProtKB-KW"/>
</dbReference>
<dbReference type="PANTHER" id="PTHR45718:SF8">
    <property type="entry name" value="GLIS FAMILY ZINC FINGER 2"/>
    <property type="match status" value="1"/>
</dbReference>
<dbReference type="GO" id="GO:0000981">
    <property type="term" value="F:DNA-binding transcription factor activity, RNA polymerase II-specific"/>
    <property type="evidence" value="ECO:0007669"/>
    <property type="project" value="TreeGrafter"/>
</dbReference>
<keyword evidence="7" id="KW-0238">DNA-binding</keyword>
<protein>
    <recommendedName>
        <fullName evidence="11">C2H2-type domain-containing protein</fullName>
    </recommendedName>
</protein>
<evidence type="ECO:0000256" key="5">
    <source>
        <dbReference type="ARBA" id="ARBA00022771"/>
    </source>
</evidence>
<organism evidence="12 13">
    <name type="scientific">[Candida] arabinofermentans NRRL YB-2248</name>
    <dbReference type="NCBI Taxonomy" id="983967"/>
    <lineage>
        <taxon>Eukaryota</taxon>
        <taxon>Fungi</taxon>
        <taxon>Dikarya</taxon>
        <taxon>Ascomycota</taxon>
        <taxon>Saccharomycotina</taxon>
        <taxon>Pichiomycetes</taxon>
        <taxon>Pichiales</taxon>
        <taxon>Pichiaceae</taxon>
        <taxon>Ogataea</taxon>
        <taxon>Ogataea/Candida clade</taxon>
    </lineage>
</organism>
<dbReference type="Proteomes" id="UP000094801">
    <property type="component" value="Unassembled WGS sequence"/>
</dbReference>
<dbReference type="STRING" id="983967.A0A1E4SV35"/>
<evidence type="ECO:0000256" key="4">
    <source>
        <dbReference type="ARBA" id="ARBA00022737"/>
    </source>
</evidence>
<dbReference type="GO" id="GO:0000978">
    <property type="term" value="F:RNA polymerase II cis-regulatory region sequence-specific DNA binding"/>
    <property type="evidence" value="ECO:0007669"/>
    <property type="project" value="TreeGrafter"/>
</dbReference>
<feature type="domain" description="C2H2-type" evidence="11">
    <location>
        <begin position="143"/>
        <end position="173"/>
    </location>
</feature>
<sequence length="385" mass="44986">MTQQNPTTADRMLQDEEDLKRNGFTKAISAPIIAKPSKISDTELEHEFDKMESENFFKDEDLTDFEDDNYGKNYCKWLNCSMRFKELDDLVSHINKEHIVSKKENSNTEYICKWDNCARNGVLQHSRFALISHIRTHTGEKPFYCILPECLKSFTRSDALLKHLKTVHDIESNNLNDAYELLNKTTTPENDVQPNQLITDDVRVSHSKYKNFMKKGAKSQADILDFYHINKNKVNPAITDKIMKKSKKIINSQRKQHNIGDRVTNVEQIESFDNIPIESLRNYETELEKYHTKLTSLKKVLDMEMARSAKLEKFYWIKKQILLDSIIQDSKVTNNGESISQKRKLVNNKDHVADDHQMEDSLEPELDTELELESVKKEESFEENE</sequence>
<accession>A0A1E4SV35</accession>
<reference evidence="13" key="1">
    <citation type="submission" date="2016-04" db="EMBL/GenBank/DDBJ databases">
        <title>Comparative genomics of biotechnologically important yeasts.</title>
        <authorList>
            <consortium name="DOE Joint Genome Institute"/>
            <person name="Riley R."/>
            <person name="Haridas S."/>
            <person name="Wolfe K.H."/>
            <person name="Lopes M.R."/>
            <person name="Hittinger C.T."/>
            <person name="Goker M."/>
            <person name="Salamov A."/>
            <person name="Wisecaver J."/>
            <person name="Long T.M."/>
            <person name="Aerts A.L."/>
            <person name="Barry K."/>
            <person name="Choi C."/>
            <person name="Clum A."/>
            <person name="Coughlan A.Y."/>
            <person name="Deshpande S."/>
            <person name="Douglass A.P."/>
            <person name="Hanson S.J."/>
            <person name="Klenk H.-P."/>
            <person name="Labutti K."/>
            <person name="Lapidus A."/>
            <person name="Lindquist E."/>
            <person name="Lipzen A."/>
            <person name="Meier-Kolthoff J.P."/>
            <person name="Ohm R.A."/>
            <person name="Otillar R.P."/>
            <person name="Pangilinan J."/>
            <person name="Peng Y."/>
            <person name="Rokas A."/>
            <person name="Rosa C.A."/>
            <person name="Scheuner C."/>
            <person name="Sibirny A.A."/>
            <person name="Slot J.C."/>
            <person name="Stielow J.B."/>
            <person name="Sun H."/>
            <person name="Kurtzman C.P."/>
            <person name="Blackwell M."/>
            <person name="Grigoriev I.V."/>
            <person name="Jeffries T.W."/>
        </authorList>
    </citation>
    <scope>NUCLEOTIDE SEQUENCE [LARGE SCALE GENOMIC DNA]</scope>
    <source>
        <strain evidence="13">NRRL YB-2248</strain>
    </source>
</reference>
<dbReference type="SUPFAM" id="SSF57667">
    <property type="entry name" value="beta-beta-alpha zinc fingers"/>
    <property type="match status" value="2"/>
</dbReference>
<dbReference type="SMART" id="SM00355">
    <property type="entry name" value="ZnF_C2H2"/>
    <property type="match status" value="3"/>
</dbReference>
<dbReference type="PROSITE" id="PS00028">
    <property type="entry name" value="ZINC_FINGER_C2H2_1"/>
    <property type="match status" value="2"/>
</dbReference>
<comment type="subcellular location">
    <subcellularLocation>
        <location evidence="1">Nucleus</location>
    </subcellularLocation>
</comment>
<keyword evidence="4" id="KW-0677">Repeat</keyword>
<dbReference type="InterPro" id="IPR048420">
    <property type="entry name" value="Zap1-like_Znf1"/>
</dbReference>
<keyword evidence="3" id="KW-0479">Metal-binding</keyword>
<feature type="compositionally biased region" description="Basic and acidic residues" evidence="10">
    <location>
        <begin position="347"/>
        <end position="359"/>
    </location>
</feature>
<feature type="domain" description="C2H2-type" evidence="11">
    <location>
        <begin position="110"/>
        <end position="142"/>
    </location>
</feature>
<evidence type="ECO:0000256" key="9">
    <source>
        <dbReference type="PROSITE-ProRule" id="PRU00042"/>
    </source>
</evidence>
<dbReference type="InterPro" id="IPR036236">
    <property type="entry name" value="Znf_C2H2_sf"/>
</dbReference>
<dbReference type="FunFam" id="3.30.160.60:FF:000201">
    <property type="entry name" value="C2H2 finger domain protein (Gli3)"/>
    <property type="match status" value="1"/>
</dbReference>
<dbReference type="Pfam" id="PF23561">
    <property type="entry name" value="zf-C2H2_15"/>
    <property type="match status" value="1"/>
</dbReference>
<dbReference type="Pfam" id="PF21816">
    <property type="entry name" value="Zap1_zf1"/>
    <property type="match status" value="1"/>
</dbReference>
<evidence type="ECO:0000313" key="13">
    <source>
        <dbReference type="Proteomes" id="UP000094801"/>
    </source>
</evidence>
<evidence type="ECO:0000256" key="3">
    <source>
        <dbReference type="ARBA" id="ARBA00022723"/>
    </source>
</evidence>
<dbReference type="PROSITE" id="PS50157">
    <property type="entry name" value="ZINC_FINGER_C2H2_2"/>
    <property type="match status" value="2"/>
</dbReference>
<dbReference type="EMBL" id="KV453864">
    <property type="protein sequence ID" value="ODV83365.1"/>
    <property type="molecule type" value="Genomic_DNA"/>
</dbReference>
<name>A0A1E4SV35_9ASCO</name>
<keyword evidence="5 9" id="KW-0863">Zinc-finger</keyword>
<dbReference type="InterPro" id="IPR056436">
    <property type="entry name" value="Znf-C2H2_ZIC1-5/GLI1-3-like"/>
</dbReference>
<evidence type="ECO:0000256" key="10">
    <source>
        <dbReference type="SAM" id="MobiDB-lite"/>
    </source>
</evidence>
<dbReference type="PANTHER" id="PTHR45718">
    <property type="entry name" value="TRANSCRIPTIONAL ACTIVATOR CUBITUS INTERRUPTUS"/>
    <property type="match status" value="1"/>
</dbReference>
<evidence type="ECO:0000256" key="2">
    <source>
        <dbReference type="ARBA" id="ARBA00010831"/>
    </source>
</evidence>
<feature type="compositionally biased region" description="Acidic residues" evidence="10">
    <location>
        <begin position="360"/>
        <end position="372"/>
    </location>
</feature>
<keyword evidence="13" id="KW-1185">Reference proteome</keyword>
<evidence type="ECO:0000259" key="11">
    <source>
        <dbReference type="PROSITE" id="PS50157"/>
    </source>
</evidence>
<comment type="similarity">
    <text evidence="2">Belongs to the GLI C2H2-type zinc-finger protein family.</text>
</comment>
<dbReference type="AlphaFoldDB" id="A0A1E4SV35"/>
<dbReference type="Gene3D" id="3.30.160.60">
    <property type="entry name" value="Classic Zinc Finger"/>
    <property type="match status" value="3"/>
</dbReference>
<proteinExistence type="inferred from homology"/>